<dbReference type="SUPFAM" id="SSF49299">
    <property type="entry name" value="PKD domain"/>
    <property type="match status" value="1"/>
</dbReference>
<dbReference type="NCBIfam" id="TIGR04183">
    <property type="entry name" value="Por_Secre_tail"/>
    <property type="match status" value="1"/>
</dbReference>
<feature type="chain" id="PRO_5045547855" description="PKD domain-containing protein" evidence="1">
    <location>
        <begin position="26"/>
        <end position="741"/>
    </location>
</feature>
<feature type="domain" description="PKD" evidence="2">
    <location>
        <begin position="221"/>
        <end position="303"/>
    </location>
</feature>
<gene>
    <name evidence="3" type="ORF">LEM8419_00856</name>
</gene>
<keyword evidence="1" id="KW-0732">Signal</keyword>
<name>A0ABN8F464_9BACT</name>
<keyword evidence="4" id="KW-1185">Reference proteome</keyword>
<dbReference type="InterPro" id="IPR013783">
    <property type="entry name" value="Ig-like_fold"/>
</dbReference>
<feature type="signal peptide" evidence="1">
    <location>
        <begin position="1"/>
        <end position="25"/>
    </location>
</feature>
<reference evidence="3" key="1">
    <citation type="submission" date="2021-12" db="EMBL/GenBank/DDBJ databases">
        <authorList>
            <person name="Rodrigo-Torres L."/>
            <person name="Arahal R. D."/>
            <person name="Lucena T."/>
        </authorList>
    </citation>
    <scope>NUCLEOTIDE SEQUENCE</scope>
    <source>
        <strain evidence="3">CECT 8419</strain>
    </source>
</reference>
<evidence type="ECO:0000313" key="4">
    <source>
        <dbReference type="Proteomes" id="UP000837803"/>
    </source>
</evidence>
<dbReference type="Pfam" id="PF18911">
    <property type="entry name" value="PKD_4"/>
    <property type="match status" value="1"/>
</dbReference>
<dbReference type="InterPro" id="IPR026444">
    <property type="entry name" value="Secre_tail"/>
</dbReference>
<protein>
    <recommendedName>
        <fullName evidence="2">PKD domain-containing protein</fullName>
    </recommendedName>
</protein>
<evidence type="ECO:0000313" key="3">
    <source>
        <dbReference type="EMBL" id="CAH0999556.1"/>
    </source>
</evidence>
<dbReference type="PROSITE" id="PS50093">
    <property type="entry name" value="PKD"/>
    <property type="match status" value="1"/>
</dbReference>
<dbReference type="InterPro" id="IPR022409">
    <property type="entry name" value="PKD/Chitinase_dom"/>
</dbReference>
<evidence type="ECO:0000259" key="2">
    <source>
        <dbReference type="PROSITE" id="PS50093"/>
    </source>
</evidence>
<dbReference type="SMART" id="SM00089">
    <property type="entry name" value="PKD"/>
    <property type="match status" value="1"/>
</dbReference>
<proteinExistence type="predicted"/>
<evidence type="ECO:0000256" key="1">
    <source>
        <dbReference type="SAM" id="SignalP"/>
    </source>
</evidence>
<dbReference type="RefSeq" id="WP_238749736.1">
    <property type="nucleotide sequence ID" value="NZ_CAKLPZ010000001.1"/>
</dbReference>
<dbReference type="Proteomes" id="UP000837803">
    <property type="component" value="Unassembled WGS sequence"/>
</dbReference>
<dbReference type="InterPro" id="IPR000601">
    <property type="entry name" value="PKD_dom"/>
</dbReference>
<sequence length="741" mass="80171">MAYFTRSCLLVAVCLCCATVLPAQGGNFNFLTGVYIEPECLNLHGTNFFVGTDVLASQERYVAYQKPPGDMPPDTQFFRRSIDIGNLSDLDIPDIDLGSLGIPPDLDVSLLLPLINLLRIDVYGRLRATESSESYLMVRVNEQDWFTFQGVIEPTDDFEWIAAPMQLPGLRLGVNTIDIAILQRGTQLDKVFLTLTGAVPSGKGGEAFNCGDFDFEPNLPPMAVARSEPTSGPAPLTVQLDGSDSFDDDGTIVSYAWSWEDGGSASGPTPMATFAAPGTYNVALTVTDDFNATDTDTVVVTVTDPAPEPTMNTFWLEAECATVGEAWETVLTEQASANQAVSATTTSRMAVPDDVPANRVRFAVPNAEAGMYSLFARVNAPDGLNDSYYVRINDGEWYSWSSGFPQGQGYRWKQYPDGPITLEGGTNFIDFAFREAGTELDKLHLNMTGEAPPVTSFGDVATNCDDQEDAATVFALEAECGIRGPGMGWQPYTAPTASNDKAMVYVGLRDKFEPVNPDPKRTLTFTIDVTVPTTYYGFVRLNAPDVGSNSFWLQVDGGDYILMGNELDGSALLTNGFEWRTLADAGTQVSFDLGVGPHTVTIVHRESNTRLDKLLFRATNTVPQGLGRAATNCTGGPPPVVTLPGGPELPALKTAQADAPEVSVYPNPTTAALTLDLTSGYAGRVVVRLTDFTGRQLRNLAFDKAGDQLRETLDVSDLAPGMYQLQLLEGDRMTVRQFVKQ</sequence>
<dbReference type="CDD" id="cd00146">
    <property type="entry name" value="PKD"/>
    <property type="match status" value="1"/>
</dbReference>
<dbReference type="EMBL" id="CAKLPZ010000001">
    <property type="protein sequence ID" value="CAH0999556.1"/>
    <property type="molecule type" value="Genomic_DNA"/>
</dbReference>
<accession>A0ABN8F464</accession>
<dbReference type="InterPro" id="IPR035986">
    <property type="entry name" value="PKD_dom_sf"/>
</dbReference>
<dbReference type="Gene3D" id="2.60.120.260">
    <property type="entry name" value="Galactose-binding domain-like"/>
    <property type="match status" value="2"/>
</dbReference>
<dbReference type="Pfam" id="PF18962">
    <property type="entry name" value="Por_Secre_tail"/>
    <property type="match status" value="1"/>
</dbReference>
<organism evidence="3 4">
    <name type="scientific">Neolewinella maritima</name>
    <dbReference type="NCBI Taxonomy" id="1383882"/>
    <lineage>
        <taxon>Bacteria</taxon>
        <taxon>Pseudomonadati</taxon>
        <taxon>Bacteroidota</taxon>
        <taxon>Saprospiria</taxon>
        <taxon>Saprospirales</taxon>
        <taxon>Lewinellaceae</taxon>
        <taxon>Neolewinella</taxon>
    </lineage>
</organism>
<comment type="caution">
    <text evidence="3">The sequence shown here is derived from an EMBL/GenBank/DDBJ whole genome shotgun (WGS) entry which is preliminary data.</text>
</comment>
<dbReference type="Gene3D" id="2.60.40.10">
    <property type="entry name" value="Immunoglobulins"/>
    <property type="match status" value="1"/>
</dbReference>